<dbReference type="OrthoDB" id="5471052at2"/>
<comment type="caution">
    <text evidence="2">The sequence shown here is derived from an EMBL/GenBank/DDBJ whole genome shotgun (WGS) entry which is preliminary data.</text>
</comment>
<reference evidence="2" key="1">
    <citation type="submission" date="2010-05" db="EMBL/GenBank/DDBJ databases">
        <title>The draft genome of Desulfonatronospira thiodismutans ASO3-1.</title>
        <authorList>
            <consortium name="US DOE Joint Genome Institute (JGI-PGF)"/>
            <person name="Lucas S."/>
            <person name="Copeland A."/>
            <person name="Lapidus A."/>
            <person name="Cheng J.-F."/>
            <person name="Bruce D."/>
            <person name="Goodwin L."/>
            <person name="Pitluck S."/>
            <person name="Chertkov O."/>
            <person name="Brettin T."/>
            <person name="Detter J.C."/>
            <person name="Han C."/>
            <person name="Land M.L."/>
            <person name="Hauser L."/>
            <person name="Kyrpides N."/>
            <person name="Mikhailova N."/>
            <person name="Muyzer G."/>
            <person name="Woyke T."/>
        </authorList>
    </citation>
    <scope>NUCLEOTIDE SEQUENCE [LARGE SCALE GENOMIC DNA]</scope>
    <source>
        <strain evidence="2">ASO3-1</strain>
    </source>
</reference>
<dbReference type="Gene3D" id="3.30.460.10">
    <property type="entry name" value="Beta Polymerase, domain 2"/>
    <property type="match status" value="1"/>
</dbReference>
<sequence>MSSSIENNTGSREEHLAVICRQFSISIMYAFGSRAKETLSWLRQEIQEMCASQSDLDIGVLPIPGFYPSPREKVELCIRLEDFFQVSRVDLVILPEAPPFLASRVIQGERLYAADEYQADEYDLYVLRRAGDLMPFHRERLRLLFGEDA</sequence>
<dbReference type="RefSeq" id="WP_008870787.1">
    <property type="nucleotide sequence ID" value="NZ_ACJN02000003.1"/>
</dbReference>
<accession>D6SRW9</accession>
<dbReference type="SUPFAM" id="SSF81301">
    <property type="entry name" value="Nucleotidyltransferase"/>
    <property type="match status" value="1"/>
</dbReference>
<feature type="domain" description="Polymerase beta nucleotidyltransferase" evidence="1">
    <location>
        <begin position="19"/>
        <end position="116"/>
    </location>
</feature>
<organism evidence="2 3">
    <name type="scientific">Desulfonatronospira thiodismutans ASO3-1</name>
    <dbReference type="NCBI Taxonomy" id="555779"/>
    <lineage>
        <taxon>Bacteria</taxon>
        <taxon>Pseudomonadati</taxon>
        <taxon>Thermodesulfobacteriota</taxon>
        <taxon>Desulfovibrionia</taxon>
        <taxon>Desulfovibrionales</taxon>
        <taxon>Desulfonatronovibrionaceae</taxon>
        <taxon>Desulfonatronospira</taxon>
    </lineage>
</organism>
<dbReference type="PANTHER" id="PTHR43852">
    <property type="entry name" value="NUCLEOTIDYLTRANSFERASE"/>
    <property type="match status" value="1"/>
</dbReference>
<evidence type="ECO:0000259" key="1">
    <source>
        <dbReference type="Pfam" id="PF18765"/>
    </source>
</evidence>
<dbReference type="Pfam" id="PF18765">
    <property type="entry name" value="Polbeta"/>
    <property type="match status" value="1"/>
</dbReference>
<dbReference type="eggNOG" id="ENOG5032NQ5">
    <property type="taxonomic scope" value="Bacteria"/>
</dbReference>
<dbReference type="EMBL" id="ACJN02000003">
    <property type="protein sequence ID" value="EFI33435.1"/>
    <property type="molecule type" value="Genomic_DNA"/>
</dbReference>
<dbReference type="InterPro" id="IPR043519">
    <property type="entry name" value="NT_sf"/>
</dbReference>
<evidence type="ECO:0000313" key="2">
    <source>
        <dbReference type="EMBL" id="EFI33435.1"/>
    </source>
</evidence>
<proteinExistence type="predicted"/>
<gene>
    <name evidence="2" type="ORF">Dthio_PD0769</name>
</gene>
<dbReference type="Proteomes" id="UP000005496">
    <property type="component" value="Unassembled WGS sequence"/>
</dbReference>
<protein>
    <recommendedName>
        <fullName evidence="1">Polymerase beta nucleotidyltransferase domain-containing protein</fullName>
    </recommendedName>
</protein>
<dbReference type="InterPro" id="IPR041633">
    <property type="entry name" value="Polbeta"/>
</dbReference>
<dbReference type="PANTHER" id="PTHR43852:SF3">
    <property type="entry name" value="NUCLEOTIDYLTRANSFERASE"/>
    <property type="match status" value="1"/>
</dbReference>
<evidence type="ECO:0000313" key="3">
    <source>
        <dbReference type="Proteomes" id="UP000005496"/>
    </source>
</evidence>
<dbReference type="CDD" id="cd05403">
    <property type="entry name" value="NT_KNTase_like"/>
    <property type="match status" value="1"/>
</dbReference>
<name>D6SRW9_9BACT</name>
<keyword evidence="3" id="KW-1185">Reference proteome</keyword>
<dbReference type="AlphaFoldDB" id="D6SRW9"/>
<dbReference type="InterPro" id="IPR052930">
    <property type="entry name" value="TA_antitoxin_MntA"/>
</dbReference>